<organism evidence="1 2">
    <name type="scientific">Stylosanthes scabra</name>
    <dbReference type="NCBI Taxonomy" id="79078"/>
    <lineage>
        <taxon>Eukaryota</taxon>
        <taxon>Viridiplantae</taxon>
        <taxon>Streptophyta</taxon>
        <taxon>Embryophyta</taxon>
        <taxon>Tracheophyta</taxon>
        <taxon>Spermatophyta</taxon>
        <taxon>Magnoliopsida</taxon>
        <taxon>eudicotyledons</taxon>
        <taxon>Gunneridae</taxon>
        <taxon>Pentapetalae</taxon>
        <taxon>rosids</taxon>
        <taxon>fabids</taxon>
        <taxon>Fabales</taxon>
        <taxon>Fabaceae</taxon>
        <taxon>Papilionoideae</taxon>
        <taxon>50 kb inversion clade</taxon>
        <taxon>dalbergioids sensu lato</taxon>
        <taxon>Dalbergieae</taxon>
        <taxon>Pterocarpus clade</taxon>
        <taxon>Stylosanthes</taxon>
    </lineage>
</organism>
<dbReference type="Proteomes" id="UP001341840">
    <property type="component" value="Unassembled WGS sequence"/>
</dbReference>
<proteinExistence type="predicted"/>
<dbReference type="EMBL" id="JASCZI010000014">
    <property type="protein sequence ID" value="MED6106678.1"/>
    <property type="molecule type" value="Genomic_DNA"/>
</dbReference>
<keyword evidence="2" id="KW-1185">Reference proteome</keyword>
<evidence type="ECO:0000313" key="1">
    <source>
        <dbReference type="EMBL" id="MED6106678.1"/>
    </source>
</evidence>
<gene>
    <name evidence="1" type="ORF">PIB30_006622</name>
</gene>
<evidence type="ECO:0000313" key="2">
    <source>
        <dbReference type="Proteomes" id="UP001341840"/>
    </source>
</evidence>
<protein>
    <submittedName>
        <fullName evidence="1">Uncharacterized protein</fullName>
    </submittedName>
</protein>
<reference evidence="1 2" key="1">
    <citation type="journal article" date="2023" name="Plants (Basel)">
        <title>Bridging the Gap: Combining Genomics and Transcriptomics Approaches to Understand Stylosanthes scabra, an Orphan Legume from the Brazilian Caatinga.</title>
        <authorList>
            <person name="Ferreira-Neto J.R.C."/>
            <person name="da Silva M.D."/>
            <person name="Binneck E."/>
            <person name="de Melo N.F."/>
            <person name="da Silva R.H."/>
            <person name="de Melo A.L.T.M."/>
            <person name="Pandolfi V."/>
            <person name="Bustamante F.O."/>
            <person name="Brasileiro-Vidal A.C."/>
            <person name="Benko-Iseppon A.M."/>
        </authorList>
    </citation>
    <scope>NUCLEOTIDE SEQUENCE [LARGE SCALE GENOMIC DNA]</scope>
    <source>
        <tissue evidence="1">Leaves</tissue>
    </source>
</reference>
<name>A0ABU6Q5H5_9FABA</name>
<sequence>MPHQQRVSQWRNELVLDRRIRLGMTIGIRGGNGYPRGEYLLPALVPVYKIVPRPRHILVTDPRSHGDFGGLHYPPPLEKWLENWRKVNVDMKESSEEVDFGWRVVARGDSV</sequence>
<accession>A0ABU6Q5H5</accession>
<comment type="caution">
    <text evidence="1">The sequence shown here is derived from an EMBL/GenBank/DDBJ whole genome shotgun (WGS) entry which is preliminary data.</text>
</comment>